<dbReference type="Proteomes" id="UP000554054">
    <property type="component" value="Unassembled WGS sequence"/>
</dbReference>
<dbReference type="PANTHER" id="PTHR12126">
    <property type="entry name" value="NADH-UBIQUINONE OXIDOREDUCTASE 39 KDA SUBUNIT-RELATED"/>
    <property type="match status" value="1"/>
</dbReference>
<evidence type="ECO:0000256" key="1">
    <source>
        <dbReference type="SAM" id="MobiDB-lite"/>
    </source>
</evidence>
<dbReference type="AlphaFoldDB" id="A0A852VNZ6"/>
<protein>
    <submittedName>
        <fullName evidence="3">Uncharacterized protein YbjT (DUF2867 family)</fullName>
    </submittedName>
</protein>
<dbReference type="EMBL" id="JACCAE010000001">
    <property type="protein sequence ID" value="NYF98757.1"/>
    <property type="molecule type" value="Genomic_DNA"/>
</dbReference>
<dbReference type="Pfam" id="PF13460">
    <property type="entry name" value="NAD_binding_10"/>
    <property type="match status" value="1"/>
</dbReference>
<evidence type="ECO:0000313" key="3">
    <source>
        <dbReference type="EMBL" id="NYF98757.1"/>
    </source>
</evidence>
<sequence>MAGSERRQRVAVAGASGLIGSQVVELARSAGHEVVPLSRSHDVDLTRPQDLAGALTGVDAIVDVTRPSTMDEGEATEFFTTVAVNLGRAAREAGVPRTVVLSIVGIEEGQDFPWYRVTLAHERAVREHAPGVRVLRATQFHEFPEQVLARSRDDDVAPIMDMPTQPVASVEVATVLLEMTTSDEGGDHQIAGPAPERLVDLVTRLCELRGDDVQVVAAAATPQVAGGSALPGPDAELRGPDWWTWAQATHGPPPPGAATTRREHPRSQRAAHPTHER</sequence>
<dbReference type="RefSeq" id="WP_185991529.1">
    <property type="nucleotide sequence ID" value="NZ_JACCAE010000001.1"/>
</dbReference>
<organism evidence="3 4">
    <name type="scientific">Janibacter cremeus</name>
    <dbReference type="NCBI Taxonomy" id="1285192"/>
    <lineage>
        <taxon>Bacteria</taxon>
        <taxon>Bacillati</taxon>
        <taxon>Actinomycetota</taxon>
        <taxon>Actinomycetes</taxon>
        <taxon>Micrococcales</taxon>
        <taxon>Intrasporangiaceae</taxon>
        <taxon>Janibacter</taxon>
    </lineage>
</organism>
<name>A0A852VNZ6_9MICO</name>
<feature type="domain" description="NAD(P)-binding" evidence="2">
    <location>
        <begin position="14"/>
        <end position="138"/>
    </location>
</feature>
<feature type="region of interest" description="Disordered" evidence="1">
    <location>
        <begin position="244"/>
        <end position="277"/>
    </location>
</feature>
<reference evidence="3 4" key="1">
    <citation type="submission" date="2020-07" db="EMBL/GenBank/DDBJ databases">
        <title>Sequencing the genomes of 1000 actinobacteria strains.</title>
        <authorList>
            <person name="Klenk H.-P."/>
        </authorList>
    </citation>
    <scope>NUCLEOTIDE SEQUENCE [LARGE SCALE GENOMIC DNA]</scope>
    <source>
        <strain evidence="3 4">DSM 26154</strain>
    </source>
</reference>
<dbReference type="SUPFAM" id="SSF51735">
    <property type="entry name" value="NAD(P)-binding Rossmann-fold domains"/>
    <property type="match status" value="1"/>
</dbReference>
<keyword evidence="4" id="KW-1185">Reference proteome</keyword>
<proteinExistence type="predicted"/>
<dbReference type="InterPro" id="IPR016040">
    <property type="entry name" value="NAD(P)-bd_dom"/>
</dbReference>
<dbReference type="InterPro" id="IPR036291">
    <property type="entry name" value="NAD(P)-bd_dom_sf"/>
</dbReference>
<gene>
    <name evidence="3" type="ORF">BJY20_002149</name>
</gene>
<dbReference type="InterPro" id="IPR051207">
    <property type="entry name" value="ComplexI_NDUFA9_subunit"/>
</dbReference>
<evidence type="ECO:0000313" key="4">
    <source>
        <dbReference type="Proteomes" id="UP000554054"/>
    </source>
</evidence>
<dbReference type="PANTHER" id="PTHR12126:SF11">
    <property type="entry name" value="NADH DEHYDROGENASE [UBIQUINONE] 1 ALPHA SUBCOMPLEX SUBUNIT 9, MITOCHONDRIAL"/>
    <property type="match status" value="1"/>
</dbReference>
<dbReference type="GO" id="GO:0044877">
    <property type="term" value="F:protein-containing complex binding"/>
    <property type="evidence" value="ECO:0007669"/>
    <property type="project" value="TreeGrafter"/>
</dbReference>
<dbReference type="Gene3D" id="3.40.50.720">
    <property type="entry name" value="NAD(P)-binding Rossmann-like Domain"/>
    <property type="match status" value="1"/>
</dbReference>
<accession>A0A852VNZ6</accession>
<comment type="caution">
    <text evidence="3">The sequence shown here is derived from an EMBL/GenBank/DDBJ whole genome shotgun (WGS) entry which is preliminary data.</text>
</comment>
<evidence type="ECO:0000259" key="2">
    <source>
        <dbReference type="Pfam" id="PF13460"/>
    </source>
</evidence>